<feature type="transmembrane region" description="Helical" evidence="1">
    <location>
        <begin position="257"/>
        <end position="280"/>
    </location>
</feature>
<feature type="transmembrane region" description="Helical" evidence="1">
    <location>
        <begin position="90"/>
        <end position="111"/>
    </location>
</feature>
<feature type="transmembrane region" description="Helical" evidence="1">
    <location>
        <begin position="326"/>
        <end position="348"/>
    </location>
</feature>
<keyword evidence="1" id="KW-1133">Transmembrane helix</keyword>
<comment type="caution">
    <text evidence="2">The sequence shown here is derived from an EMBL/GenBank/DDBJ whole genome shotgun (WGS) entry which is preliminary data.</text>
</comment>
<dbReference type="Gene3D" id="1.20.1740.10">
    <property type="entry name" value="Amino acid/polyamine transporter I"/>
    <property type="match status" value="1"/>
</dbReference>
<keyword evidence="3" id="KW-1185">Reference proteome</keyword>
<evidence type="ECO:0000256" key="1">
    <source>
        <dbReference type="SAM" id="Phobius"/>
    </source>
</evidence>
<evidence type="ECO:0000313" key="2">
    <source>
        <dbReference type="EMBL" id="GGM70963.1"/>
    </source>
</evidence>
<reference evidence="2" key="1">
    <citation type="journal article" date="2014" name="Int. J. Syst. Evol. Microbiol.">
        <title>Complete genome sequence of Corynebacterium casei LMG S-19264T (=DSM 44701T), isolated from a smear-ripened cheese.</title>
        <authorList>
            <consortium name="US DOE Joint Genome Institute (JGI-PGF)"/>
            <person name="Walter F."/>
            <person name="Albersmeier A."/>
            <person name="Kalinowski J."/>
            <person name="Ruckert C."/>
        </authorList>
    </citation>
    <scope>NUCLEOTIDE SEQUENCE</scope>
    <source>
        <strain evidence="2">JCM 13583</strain>
    </source>
</reference>
<feature type="transmembrane region" description="Helical" evidence="1">
    <location>
        <begin position="207"/>
        <end position="228"/>
    </location>
</feature>
<feature type="transmembrane region" description="Helical" evidence="1">
    <location>
        <begin position="117"/>
        <end position="135"/>
    </location>
</feature>
<dbReference type="PIRSF" id="PIRSF006060">
    <property type="entry name" value="AA_transporter"/>
    <property type="match status" value="1"/>
</dbReference>
<evidence type="ECO:0000313" key="3">
    <source>
        <dbReference type="Proteomes" id="UP000632195"/>
    </source>
</evidence>
<dbReference type="EMBL" id="BMNY01000001">
    <property type="protein sequence ID" value="GGM70963.1"/>
    <property type="molecule type" value="Genomic_DNA"/>
</dbReference>
<protein>
    <recommendedName>
        <fullName evidence="4">APC family permease</fullName>
    </recommendedName>
</protein>
<feature type="transmembrane region" description="Helical" evidence="1">
    <location>
        <begin position="7"/>
        <end position="31"/>
    </location>
</feature>
<keyword evidence="1" id="KW-0472">Membrane</keyword>
<proteinExistence type="predicted"/>
<feature type="transmembrane region" description="Helical" evidence="1">
    <location>
        <begin position="37"/>
        <end position="60"/>
    </location>
</feature>
<gene>
    <name evidence="2" type="ORF">GCM10007108_06260</name>
</gene>
<dbReference type="Proteomes" id="UP000632195">
    <property type="component" value="Unassembled WGS sequence"/>
</dbReference>
<feature type="transmembrane region" description="Helical" evidence="1">
    <location>
        <begin position="301"/>
        <end position="320"/>
    </location>
</feature>
<feature type="transmembrane region" description="Helical" evidence="1">
    <location>
        <begin position="360"/>
        <end position="378"/>
    </location>
</feature>
<sequence length="429" mass="46325">MSRRYRFAGTFMQSFSSMGPMLNFAGLYPLIIGASGYYAPFVALLATVASLLTVYAPYVLSKRYVTNGGYYSYSGIAFGGRSGKFVAMLYYAYGLLVIPDIACFIAVMVEGLTANRLIAYIAPLAFSIFVILLVYGSNRTAVLLITFLGMAEAVFIFVLDTSMFSSPPAGHALMASSFAGTIFALLAFSGSGSSIFVSEDSEKPGKYVPYSIVSTVLLGGAMMAYSFLADFRFLGRSLPAYTQDPFYLFSYLNGTPLHLLAFPFIIFSFTSATMLTVAYGNAMRRAVDSMRTDGVLKQGEWRLAFPVVPLAVSVLAEYALTSRFGFYGTFEVLATVVAVCFAEVHIFSNAALVKLSRRRALDAAVALASTSVLLYIIFENFAGPGLPTAVSIAVFALVNLTALMFTGTARRCEFHTLRVADQAQKDSGA</sequence>
<name>A0AA37F935_9ARCH</name>
<evidence type="ECO:0008006" key="4">
    <source>
        <dbReference type="Google" id="ProtNLM"/>
    </source>
</evidence>
<keyword evidence="1" id="KW-0812">Transmembrane</keyword>
<organism evidence="2 3">
    <name type="scientific">Thermogymnomonas acidicola</name>
    <dbReference type="NCBI Taxonomy" id="399579"/>
    <lineage>
        <taxon>Archaea</taxon>
        <taxon>Methanobacteriati</taxon>
        <taxon>Thermoplasmatota</taxon>
        <taxon>Thermoplasmata</taxon>
        <taxon>Thermoplasmatales</taxon>
        <taxon>Thermogymnomonas</taxon>
    </lineage>
</organism>
<reference evidence="2" key="2">
    <citation type="submission" date="2022-09" db="EMBL/GenBank/DDBJ databases">
        <authorList>
            <person name="Sun Q."/>
            <person name="Ohkuma M."/>
        </authorList>
    </citation>
    <scope>NUCLEOTIDE SEQUENCE</scope>
    <source>
        <strain evidence="2">JCM 13583</strain>
    </source>
</reference>
<feature type="transmembrane region" description="Helical" evidence="1">
    <location>
        <begin position="171"/>
        <end position="195"/>
    </location>
</feature>
<accession>A0AA37F935</accession>
<dbReference type="RefSeq" id="WP_188680227.1">
    <property type="nucleotide sequence ID" value="NZ_BMNY01000001.1"/>
</dbReference>
<feature type="transmembrane region" description="Helical" evidence="1">
    <location>
        <begin position="384"/>
        <end position="405"/>
    </location>
</feature>
<dbReference type="AlphaFoldDB" id="A0AA37F935"/>
<feature type="transmembrane region" description="Helical" evidence="1">
    <location>
        <begin position="142"/>
        <end position="159"/>
    </location>
</feature>